<keyword evidence="2" id="KW-0813">Transport</keyword>
<keyword evidence="6" id="KW-1185">Reference proteome</keyword>
<name>A0ABV9DPK4_9ACTN</name>
<reference evidence="6" key="1">
    <citation type="journal article" date="2019" name="Int. J. Syst. Evol. Microbiol.">
        <title>The Global Catalogue of Microorganisms (GCM) 10K type strain sequencing project: providing services to taxonomists for standard genome sequencing and annotation.</title>
        <authorList>
            <consortium name="The Broad Institute Genomics Platform"/>
            <consortium name="The Broad Institute Genome Sequencing Center for Infectious Disease"/>
            <person name="Wu L."/>
            <person name="Ma J."/>
        </authorList>
    </citation>
    <scope>NUCLEOTIDE SEQUENCE [LARGE SCALE GENOMIC DNA]</scope>
    <source>
        <strain evidence="6">XZYJ18</strain>
    </source>
</reference>
<sequence>MRFPRIAAASALLLTATACGGGGTGDDGTADPSDAPSTLTVWIMGTSQEPLVEYMDDVEQRYQETYPETTVDVEFIPWPDAQESINNAMAGGDAPDILEVGNDQVANWAAQGALLDIGTQVESWPDAADMDQAALEYGTYDGAQYGVPWFAGVRTLYYRADWLRDVGAEPPTTWEELVDVAKAIEEEKDVPGFAAPTDFTNGIASFVWSNGGEIAVQEGGQWEGRLTDPATQEAIEFYAGLTTEEQISPQTYVGENELVPLADMANGKVGMYIDGGWALTSMEEQAEDPAVLEEIAAAPMPGADGMAPAFAGGSALTVFTTTEHPDFAFELLKVMGDKEGGRGYADAAGFFPAYPEMLDDEAYQSDPATAAAAEQMTETKFFPPTPKWNAADQDGKILPGAVLEIVRGGDPDEVLAQANEELTDILNEPVE</sequence>
<comment type="similarity">
    <text evidence="1">Belongs to the bacterial solute-binding protein 1 family.</text>
</comment>
<dbReference type="PANTHER" id="PTHR30061">
    <property type="entry name" value="MALTOSE-BINDING PERIPLASMIC PROTEIN"/>
    <property type="match status" value="1"/>
</dbReference>
<dbReference type="RefSeq" id="WP_378571277.1">
    <property type="nucleotide sequence ID" value="NZ_JBHSFQ010000002.1"/>
</dbReference>
<evidence type="ECO:0000313" key="5">
    <source>
        <dbReference type="EMBL" id="MFC4560806.1"/>
    </source>
</evidence>
<evidence type="ECO:0000256" key="4">
    <source>
        <dbReference type="SAM" id="SignalP"/>
    </source>
</evidence>
<feature type="chain" id="PRO_5045888541" evidence="4">
    <location>
        <begin position="21"/>
        <end position="431"/>
    </location>
</feature>
<proteinExistence type="inferred from homology"/>
<dbReference type="Gene3D" id="3.40.190.10">
    <property type="entry name" value="Periplasmic binding protein-like II"/>
    <property type="match status" value="2"/>
</dbReference>
<dbReference type="EMBL" id="JBHSFQ010000002">
    <property type="protein sequence ID" value="MFC4560806.1"/>
    <property type="molecule type" value="Genomic_DNA"/>
</dbReference>
<keyword evidence="3 4" id="KW-0732">Signal</keyword>
<comment type="caution">
    <text evidence="5">The sequence shown here is derived from an EMBL/GenBank/DDBJ whole genome shotgun (WGS) entry which is preliminary data.</text>
</comment>
<dbReference type="PANTHER" id="PTHR30061:SF50">
    <property type="entry name" value="MALTOSE_MALTODEXTRIN-BINDING PERIPLASMIC PROTEIN"/>
    <property type="match status" value="1"/>
</dbReference>
<gene>
    <name evidence="5" type="ORF">ACFO4E_02925</name>
</gene>
<dbReference type="InterPro" id="IPR006059">
    <property type="entry name" value="SBP"/>
</dbReference>
<evidence type="ECO:0000256" key="1">
    <source>
        <dbReference type="ARBA" id="ARBA00008520"/>
    </source>
</evidence>
<dbReference type="Pfam" id="PF01547">
    <property type="entry name" value="SBP_bac_1"/>
    <property type="match status" value="1"/>
</dbReference>
<feature type="signal peptide" evidence="4">
    <location>
        <begin position="1"/>
        <end position="20"/>
    </location>
</feature>
<dbReference type="SUPFAM" id="SSF53850">
    <property type="entry name" value="Periplasmic binding protein-like II"/>
    <property type="match status" value="1"/>
</dbReference>
<protein>
    <submittedName>
        <fullName evidence="5">Extracellular solute-binding protein</fullName>
    </submittedName>
</protein>
<evidence type="ECO:0000256" key="3">
    <source>
        <dbReference type="ARBA" id="ARBA00022729"/>
    </source>
</evidence>
<dbReference type="Proteomes" id="UP001595923">
    <property type="component" value="Unassembled WGS sequence"/>
</dbReference>
<dbReference type="PROSITE" id="PS51257">
    <property type="entry name" value="PROKAR_LIPOPROTEIN"/>
    <property type="match status" value="1"/>
</dbReference>
<evidence type="ECO:0000313" key="6">
    <source>
        <dbReference type="Proteomes" id="UP001595923"/>
    </source>
</evidence>
<accession>A0ABV9DPK4</accession>
<evidence type="ECO:0000256" key="2">
    <source>
        <dbReference type="ARBA" id="ARBA00022448"/>
    </source>
</evidence>
<organism evidence="5 6">
    <name type="scientific">Nocardiopsis mangrovi</name>
    <dbReference type="NCBI Taxonomy" id="1179818"/>
    <lineage>
        <taxon>Bacteria</taxon>
        <taxon>Bacillati</taxon>
        <taxon>Actinomycetota</taxon>
        <taxon>Actinomycetes</taxon>
        <taxon>Streptosporangiales</taxon>
        <taxon>Nocardiopsidaceae</taxon>
        <taxon>Nocardiopsis</taxon>
    </lineage>
</organism>